<evidence type="ECO:0000256" key="4">
    <source>
        <dbReference type="PROSITE-ProRule" id="PRU00108"/>
    </source>
</evidence>
<dbReference type="CDD" id="cd00086">
    <property type="entry name" value="homeodomain"/>
    <property type="match status" value="1"/>
</dbReference>
<reference evidence="8" key="1">
    <citation type="journal article" date="2013" name="Nature">
        <title>Insights into bilaterian evolution from three spiralian genomes.</title>
        <authorList>
            <person name="Simakov O."/>
            <person name="Marletaz F."/>
            <person name="Cho S.J."/>
            <person name="Edsinger-Gonzales E."/>
            <person name="Havlak P."/>
            <person name="Hellsten U."/>
            <person name="Kuo D.H."/>
            <person name="Larsson T."/>
            <person name="Lv J."/>
            <person name="Arendt D."/>
            <person name="Savage R."/>
            <person name="Osoegawa K."/>
            <person name="de Jong P."/>
            <person name="Grimwood J."/>
            <person name="Chapman J.A."/>
            <person name="Shapiro H."/>
            <person name="Aerts A."/>
            <person name="Otillar R.P."/>
            <person name="Terry A.Y."/>
            <person name="Boore J.L."/>
            <person name="Grigoriev I.V."/>
            <person name="Lindberg D.R."/>
            <person name="Seaver E.C."/>
            <person name="Weisblat D.A."/>
            <person name="Putnam N.H."/>
            <person name="Rokhsar D.S."/>
        </authorList>
    </citation>
    <scope>NUCLEOTIDE SEQUENCE</scope>
    <source>
        <strain evidence="8">I ESC-2004</strain>
    </source>
</reference>
<feature type="region of interest" description="Disordered" evidence="6">
    <location>
        <begin position="193"/>
        <end position="231"/>
    </location>
</feature>
<proteinExistence type="predicted"/>
<evidence type="ECO:0000256" key="6">
    <source>
        <dbReference type="SAM" id="MobiDB-lite"/>
    </source>
</evidence>
<dbReference type="OrthoDB" id="6159439at2759"/>
<protein>
    <recommendedName>
        <fullName evidence="7">Homeobox domain-containing protein</fullName>
    </recommendedName>
</protein>
<evidence type="ECO:0000256" key="5">
    <source>
        <dbReference type="RuleBase" id="RU000682"/>
    </source>
</evidence>
<dbReference type="Gene3D" id="1.10.10.60">
    <property type="entry name" value="Homeodomain-like"/>
    <property type="match status" value="1"/>
</dbReference>
<dbReference type="PANTHER" id="PTHR24327">
    <property type="entry name" value="HOMEOBOX PROTEIN"/>
    <property type="match status" value="1"/>
</dbReference>
<comment type="subcellular location">
    <subcellularLocation>
        <location evidence="4 5">Nucleus</location>
    </subcellularLocation>
</comment>
<dbReference type="PRINTS" id="PR00024">
    <property type="entry name" value="HOMEOBOX"/>
</dbReference>
<evidence type="ECO:0000259" key="7">
    <source>
        <dbReference type="PROSITE" id="PS50071"/>
    </source>
</evidence>
<accession>R7UVI0</accession>
<dbReference type="InterPro" id="IPR017970">
    <property type="entry name" value="Homeobox_CS"/>
</dbReference>
<dbReference type="InterPro" id="IPR009057">
    <property type="entry name" value="Homeodomain-like_sf"/>
</dbReference>
<evidence type="ECO:0000313" key="8">
    <source>
        <dbReference type="EMBL" id="ELU07962.1"/>
    </source>
</evidence>
<dbReference type="FunFam" id="1.10.10.60:FF:000707">
    <property type="entry name" value="Dlx"/>
    <property type="match status" value="1"/>
</dbReference>
<dbReference type="EMBL" id="KB299468">
    <property type="protein sequence ID" value="ELU07962.1"/>
    <property type="molecule type" value="Genomic_DNA"/>
</dbReference>
<organism evidence="8">
    <name type="scientific">Capitella teleta</name>
    <name type="common">Polychaete worm</name>
    <dbReference type="NCBI Taxonomy" id="283909"/>
    <lineage>
        <taxon>Eukaryota</taxon>
        <taxon>Metazoa</taxon>
        <taxon>Spiralia</taxon>
        <taxon>Lophotrochozoa</taxon>
        <taxon>Annelida</taxon>
        <taxon>Polychaeta</taxon>
        <taxon>Sedentaria</taxon>
        <taxon>Scolecida</taxon>
        <taxon>Capitellidae</taxon>
        <taxon>Capitella</taxon>
    </lineage>
</organism>
<dbReference type="GO" id="GO:0000978">
    <property type="term" value="F:RNA polymerase II cis-regulatory region sequence-specific DNA binding"/>
    <property type="evidence" value="ECO:0007669"/>
    <property type="project" value="TreeGrafter"/>
</dbReference>
<dbReference type="PROSITE" id="PS00027">
    <property type="entry name" value="HOMEOBOX_1"/>
    <property type="match status" value="1"/>
</dbReference>
<dbReference type="InterPro" id="IPR000047">
    <property type="entry name" value="HTH_motif"/>
</dbReference>
<evidence type="ECO:0000256" key="1">
    <source>
        <dbReference type="ARBA" id="ARBA00023125"/>
    </source>
</evidence>
<feature type="compositionally biased region" description="Basic and acidic residues" evidence="6">
    <location>
        <begin position="118"/>
        <end position="128"/>
    </location>
</feature>
<keyword evidence="3 4" id="KW-0539">Nucleus</keyword>
<dbReference type="AlphaFoldDB" id="R7UVI0"/>
<keyword evidence="1 4" id="KW-0238">DNA-binding</keyword>
<keyword evidence="2 4" id="KW-0371">Homeobox</keyword>
<dbReference type="InterPro" id="IPR001356">
    <property type="entry name" value="HD"/>
</dbReference>
<dbReference type="PANTHER" id="PTHR24327:SF81">
    <property type="entry name" value="HOMEOTIC PROTEIN DISTAL-LESS-RELATED"/>
    <property type="match status" value="1"/>
</dbReference>
<dbReference type="OMA" id="DNSFICL"/>
<name>R7UVI0_CAPTE</name>
<feature type="non-terminal residue" evidence="8">
    <location>
        <position position="1"/>
    </location>
</feature>
<dbReference type="STRING" id="283909.R7UVI0"/>
<feature type="domain" description="Homeobox" evidence="7">
    <location>
        <begin position="135"/>
        <end position="195"/>
    </location>
</feature>
<gene>
    <name evidence="8" type="ORF">CAPTEDRAFT_74740</name>
</gene>
<evidence type="ECO:0000256" key="3">
    <source>
        <dbReference type="ARBA" id="ARBA00023242"/>
    </source>
</evidence>
<feature type="compositionally biased region" description="Polar residues" evidence="6">
    <location>
        <begin position="200"/>
        <end position="215"/>
    </location>
</feature>
<dbReference type="SUPFAM" id="SSF46689">
    <property type="entry name" value="Homeodomain-like"/>
    <property type="match status" value="1"/>
</dbReference>
<dbReference type="Pfam" id="PF00046">
    <property type="entry name" value="Homeodomain"/>
    <property type="match status" value="1"/>
</dbReference>
<dbReference type="HOGENOM" id="CLU_074733_2_0_1"/>
<dbReference type="GO" id="GO:0000981">
    <property type="term" value="F:DNA-binding transcription factor activity, RNA polymerase II-specific"/>
    <property type="evidence" value="ECO:0007669"/>
    <property type="project" value="InterPro"/>
</dbReference>
<dbReference type="SMART" id="SM00389">
    <property type="entry name" value="HOX"/>
    <property type="match status" value="1"/>
</dbReference>
<dbReference type="PROSITE" id="PS50071">
    <property type="entry name" value="HOMEOBOX_2"/>
    <property type="match status" value="1"/>
</dbReference>
<feature type="region of interest" description="Disordered" evidence="6">
    <location>
        <begin position="112"/>
        <end position="140"/>
    </location>
</feature>
<feature type="DNA-binding region" description="Homeobox" evidence="4">
    <location>
        <begin position="137"/>
        <end position="196"/>
    </location>
</feature>
<feature type="non-terminal residue" evidence="8">
    <location>
        <position position="231"/>
    </location>
</feature>
<dbReference type="PRINTS" id="PR00031">
    <property type="entry name" value="HTHREPRESSR"/>
</dbReference>
<dbReference type="InterPro" id="IPR050460">
    <property type="entry name" value="Distal-less_Homeobox_TF"/>
</dbReference>
<sequence length="231" mass="24865">LNMASSTPDSLDLQDTKSAFLDLQNPNMSCANMYGFRGSGYGQPTGQLDMSGYGHPVSAAAGGQGGQTRPPPLGYSFPMNPMGAGGYCGVPTSTPNSGLHAGHFINPYPTPTANPGGHEAEKTNDDPNVRIPNKKKMRKPRTIYSSLQLQQLNRRFQRTQYLALPERAELAASLGLTQTQVKIWFQNKRSKCKKIMKQQGPGSTPAPGQTQQKPGSNPPMSPESADSDDEQ</sequence>
<dbReference type="GO" id="GO:0005634">
    <property type="term" value="C:nucleus"/>
    <property type="evidence" value="ECO:0007669"/>
    <property type="project" value="UniProtKB-SubCell"/>
</dbReference>
<dbReference type="InterPro" id="IPR020479">
    <property type="entry name" value="HD_metazoa"/>
</dbReference>
<evidence type="ECO:0000256" key="2">
    <source>
        <dbReference type="ARBA" id="ARBA00023155"/>
    </source>
</evidence>